<dbReference type="Pfam" id="PF13416">
    <property type="entry name" value="SBP_bac_8"/>
    <property type="match status" value="1"/>
</dbReference>
<name>A0A0M2Q166_PROHO</name>
<sequence>MRFPGLAKSPSWLGSAGAISATTLTLLSACDGTLPNLRGGSEGGTASGFELQFWVGSALGEFCTQAAQQFNAQKPKLATGEAFYLSCREQGSGDLVEAIVAQGQQFQAGILPVDDPQLPSLISVDGDVYYNQLIYRLGQVFPGQTLVPPITDAPLLAHSPMVFMTPAPLAPGLAKTPDLYKALVTAQTHQDLDPASPPQPIYFVHTAPNRSNSGLQTLIAQFASVSGKAPETLTLADVTAAQGQVKQIQGKITRYGISTRSLATAMVDNGPFWASVGSVYESAVIEANSGLAPGQTRYTAVYPAATYTSSMRGIGLQAPWVSATEQAAADQVLAFFQEPSVQAIATNLGLRPGVPGVPLGPKFGPEFGVNPQATYDSYRPPTPEVAEAMIQAWEQEAKKPSQVVVVVDSSGSMEGNKLPAVQSTLQNYIAALGPQDRIALIDFDNLIREPVLADSTPEGQSQGLGFISNLQADGETYLYDAVLTARNWLQQNRRPDAINAVLVLTDGQDSGSSLTLEALQGELQKSGFSSDERIAFFTIGYGEEGAFDAAALEQIANLNEGYYRKGDPATITQLMQDLQLEF</sequence>
<evidence type="ECO:0000313" key="2">
    <source>
        <dbReference type="EMBL" id="KKJ00362.1"/>
    </source>
</evidence>
<dbReference type="RefSeq" id="WP_017711768.1">
    <property type="nucleotide sequence ID" value="NZ_KB235933.1"/>
</dbReference>
<reference evidence="2" key="1">
    <citation type="submission" date="2012-04" db="EMBL/GenBank/DDBJ databases">
        <authorList>
            <person name="Borisov I.G."/>
            <person name="Ivanikova N.V."/>
            <person name="Pinevich A.V."/>
        </authorList>
    </citation>
    <scope>NUCLEOTIDE SEQUENCE</scope>
    <source>
        <strain evidence="2">CALU 1027</strain>
    </source>
</reference>
<comment type="caution">
    <text evidence="2">The sequence shown here is derived from an EMBL/GenBank/DDBJ whole genome shotgun (WGS) entry which is preliminary data.</text>
</comment>
<dbReference type="SMART" id="SM00327">
    <property type="entry name" value="VWA"/>
    <property type="match status" value="1"/>
</dbReference>
<dbReference type="InterPro" id="IPR002035">
    <property type="entry name" value="VWF_A"/>
</dbReference>
<evidence type="ECO:0000313" key="3">
    <source>
        <dbReference type="Proteomes" id="UP000034681"/>
    </source>
</evidence>
<dbReference type="CDD" id="cd00198">
    <property type="entry name" value="vWFA"/>
    <property type="match status" value="1"/>
</dbReference>
<dbReference type="AlphaFoldDB" id="A0A0M2Q166"/>
<organism evidence="2 3">
    <name type="scientific">Prochlorothrix hollandica PCC 9006 = CALU 1027</name>
    <dbReference type="NCBI Taxonomy" id="317619"/>
    <lineage>
        <taxon>Bacteria</taxon>
        <taxon>Bacillati</taxon>
        <taxon>Cyanobacteriota</taxon>
        <taxon>Cyanophyceae</taxon>
        <taxon>Prochlorotrichales</taxon>
        <taxon>Prochlorotrichaceae</taxon>
        <taxon>Prochlorothrix</taxon>
    </lineage>
</organism>
<dbReference type="PROSITE" id="PS50234">
    <property type="entry name" value="VWFA"/>
    <property type="match status" value="1"/>
</dbReference>
<protein>
    <submittedName>
        <fullName evidence="2">Mg-chelatase subunit ChlD</fullName>
    </submittedName>
</protein>
<dbReference type="PROSITE" id="PS51257">
    <property type="entry name" value="PROKAR_LIPOPROTEIN"/>
    <property type="match status" value="1"/>
</dbReference>
<dbReference type="OrthoDB" id="517022at2"/>
<feature type="domain" description="VWFA" evidence="1">
    <location>
        <begin position="402"/>
        <end position="578"/>
    </location>
</feature>
<dbReference type="eggNOG" id="COG1840">
    <property type="taxonomic scope" value="Bacteria"/>
</dbReference>
<proteinExistence type="predicted"/>
<dbReference type="eggNOG" id="COG2304">
    <property type="taxonomic scope" value="Bacteria"/>
</dbReference>
<dbReference type="PANTHER" id="PTHR10338">
    <property type="entry name" value="INTER-ALPHA-TRYPSIN INHIBITOR HEAVY CHAIN FAMILY MEMBER"/>
    <property type="match status" value="1"/>
</dbReference>
<dbReference type="STRING" id="317619.GCA_000332315_01185"/>
<dbReference type="Proteomes" id="UP000034681">
    <property type="component" value="Unassembled WGS sequence"/>
</dbReference>
<dbReference type="InterPro" id="IPR036465">
    <property type="entry name" value="vWFA_dom_sf"/>
</dbReference>
<dbReference type="Gene3D" id="3.40.50.410">
    <property type="entry name" value="von Willebrand factor, type A domain"/>
    <property type="match status" value="1"/>
</dbReference>
<dbReference type="SUPFAM" id="SSF53300">
    <property type="entry name" value="vWA-like"/>
    <property type="match status" value="1"/>
</dbReference>
<dbReference type="PANTHER" id="PTHR10338:SF108">
    <property type="entry name" value="INTER-ALPHA-TRYPSIN INHIBITOR HEAVY CHAIN H4-LIKE PROTEIN"/>
    <property type="match status" value="1"/>
</dbReference>
<dbReference type="Pfam" id="PF13519">
    <property type="entry name" value="VWA_2"/>
    <property type="match status" value="1"/>
</dbReference>
<dbReference type="InterPro" id="IPR006059">
    <property type="entry name" value="SBP"/>
</dbReference>
<evidence type="ECO:0000259" key="1">
    <source>
        <dbReference type="PROSITE" id="PS50234"/>
    </source>
</evidence>
<dbReference type="InterPro" id="IPR050934">
    <property type="entry name" value="ITIH"/>
</dbReference>
<dbReference type="SUPFAM" id="SSF53850">
    <property type="entry name" value="Periplasmic binding protein-like II"/>
    <property type="match status" value="1"/>
</dbReference>
<keyword evidence="3" id="KW-1185">Reference proteome</keyword>
<accession>A0A0M2Q166</accession>
<gene>
    <name evidence="2" type="ORF">PROH_11970</name>
</gene>
<dbReference type="EMBL" id="AJTX02000004">
    <property type="protein sequence ID" value="KKJ00362.1"/>
    <property type="molecule type" value="Genomic_DNA"/>
</dbReference>